<feature type="transmembrane region" description="Helical" evidence="1">
    <location>
        <begin position="169"/>
        <end position="188"/>
    </location>
</feature>
<dbReference type="AlphaFoldDB" id="A0A0G1CNU5"/>
<dbReference type="EMBL" id="LCFD01000003">
    <property type="protein sequence ID" value="KKS87224.1"/>
    <property type="molecule type" value="Genomic_DNA"/>
</dbReference>
<dbReference type="SUPFAM" id="SSF48317">
    <property type="entry name" value="Acid phosphatase/Vanadium-dependent haloperoxidase"/>
    <property type="match status" value="1"/>
</dbReference>
<evidence type="ECO:0000313" key="3">
    <source>
        <dbReference type="Proteomes" id="UP000034050"/>
    </source>
</evidence>
<proteinExistence type="predicted"/>
<protein>
    <submittedName>
        <fullName evidence="2">Phosphoesterase PA-phosphatase related protein</fullName>
    </submittedName>
</protein>
<accession>A0A0G1CNU5</accession>
<reference evidence="2 3" key="1">
    <citation type="journal article" date="2015" name="Nature">
        <title>rRNA introns, odd ribosomes, and small enigmatic genomes across a large radiation of phyla.</title>
        <authorList>
            <person name="Brown C.T."/>
            <person name="Hug L.A."/>
            <person name="Thomas B.C."/>
            <person name="Sharon I."/>
            <person name="Castelle C.J."/>
            <person name="Singh A."/>
            <person name="Wilkins M.J."/>
            <person name="Williams K.H."/>
            <person name="Banfield J.F."/>
        </authorList>
    </citation>
    <scope>NUCLEOTIDE SEQUENCE [LARGE SCALE GENOMIC DNA]</scope>
</reference>
<dbReference type="Proteomes" id="UP000034050">
    <property type="component" value="Unassembled WGS sequence"/>
</dbReference>
<gene>
    <name evidence="2" type="ORF">UV61_C0003G0077</name>
</gene>
<comment type="caution">
    <text evidence="2">The sequence shown here is derived from an EMBL/GenBank/DDBJ whole genome shotgun (WGS) entry which is preliminary data.</text>
</comment>
<feature type="transmembrane region" description="Helical" evidence="1">
    <location>
        <begin position="7"/>
        <end position="24"/>
    </location>
</feature>
<dbReference type="STRING" id="1618446.UV61_C0003G0077"/>
<name>A0A0G1CNU5_9BACT</name>
<dbReference type="InterPro" id="IPR036938">
    <property type="entry name" value="PAP2/HPO_sf"/>
</dbReference>
<feature type="transmembrane region" description="Helical" evidence="1">
    <location>
        <begin position="78"/>
        <end position="98"/>
    </location>
</feature>
<organism evidence="2 3">
    <name type="scientific">Candidatus Gottesmanbacteria bacterium GW2011_GWB1_43_11</name>
    <dbReference type="NCBI Taxonomy" id="1618446"/>
    <lineage>
        <taxon>Bacteria</taxon>
        <taxon>Candidatus Gottesmaniibacteriota</taxon>
    </lineage>
</organism>
<keyword evidence="1" id="KW-0812">Transmembrane</keyword>
<keyword evidence="1" id="KW-1133">Transmembrane helix</keyword>
<evidence type="ECO:0000256" key="1">
    <source>
        <dbReference type="SAM" id="Phobius"/>
    </source>
</evidence>
<keyword evidence="1" id="KW-0472">Membrane</keyword>
<dbReference type="Gene3D" id="1.20.144.10">
    <property type="entry name" value="Phosphatidic acid phosphatase type 2/haloperoxidase"/>
    <property type="match status" value="1"/>
</dbReference>
<feature type="transmembrane region" description="Helical" evidence="1">
    <location>
        <begin position="145"/>
        <end position="163"/>
    </location>
</feature>
<feature type="transmembrane region" description="Helical" evidence="1">
    <location>
        <begin position="104"/>
        <end position="124"/>
    </location>
</feature>
<dbReference type="CDD" id="cd01610">
    <property type="entry name" value="PAP2_like"/>
    <property type="match status" value="1"/>
</dbReference>
<feature type="transmembrane region" description="Helical" evidence="1">
    <location>
        <begin position="36"/>
        <end position="58"/>
    </location>
</feature>
<evidence type="ECO:0000313" key="2">
    <source>
        <dbReference type="EMBL" id="KKS87224.1"/>
    </source>
</evidence>
<sequence length="191" mass="21396">MYRLARTISAILSPLLFIPLLLLFKLEETVSTSTQFATAISIIFGLGVLPGILGLTFLKLTHRVSDWDIPIRKERPAFNFWVLFCNVLLIVGLNWGSFYQLTRLAEIILVWFALFTLITFYWKISAHSAGVTLFSLIVFRSMPGFLLWGGLLIVSVGWARIYLGKHTLAQIVGGAILSSLIYIFATGLKLV</sequence>